<keyword evidence="4" id="KW-0572">Peptidoglycan-anchor</keyword>
<evidence type="ECO:0000256" key="2">
    <source>
        <dbReference type="ARBA" id="ARBA00022525"/>
    </source>
</evidence>
<organism evidence="8 9">
    <name type="scientific">Nocardiopsis changdeensis</name>
    <dbReference type="NCBI Taxonomy" id="2831969"/>
    <lineage>
        <taxon>Bacteria</taxon>
        <taxon>Bacillati</taxon>
        <taxon>Actinomycetota</taxon>
        <taxon>Actinomycetes</taxon>
        <taxon>Streptosporangiales</taxon>
        <taxon>Nocardiopsidaceae</taxon>
        <taxon>Nocardiopsis</taxon>
    </lineage>
</organism>
<dbReference type="Pfam" id="PF00746">
    <property type="entry name" value="Gram_pos_anchor"/>
    <property type="match status" value="1"/>
</dbReference>
<keyword evidence="2" id="KW-0964">Secreted</keyword>
<evidence type="ECO:0000259" key="7">
    <source>
        <dbReference type="Pfam" id="PF00746"/>
    </source>
</evidence>
<protein>
    <submittedName>
        <fullName evidence="8">LPXTG cell wall anchor domain-containing protein</fullName>
    </submittedName>
</protein>
<keyword evidence="6" id="KW-1133">Transmembrane helix</keyword>
<dbReference type="RefSeq" id="WP_220564666.1">
    <property type="nucleotide sequence ID" value="NZ_CP074133.1"/>
</dbReference>
<feature type="domain" description="Gram-positive cocci surface proteins LPxTG" evidence="7">
    <location>
        <begin position="8"/>
        <end position="46"/>
    </location>
</feature>
<dbReference type="NCBIfam" id="TIGR01167">
    <property type="entry name" value="LPXTG_anchor"/>
    <property type="match status" value="1"/>
</dbReference>
<gene>
    <name evidence="8" type="ORF">KGD84_03415</name>
</gene>
<feature type="transmembrane region" description="Helical" evidence="6">
    <location>
        <begin position="20"/>
        <end position="42"/>
    </location>
</feature>
<evidence type="ECO:0000256" key="1">
    <source>
        <dbReference type="ARBA" id="ARBA00022512"/>
    </source>
</evidence>
<name>A0ABX8BRR5_9ACTN</name>
<dbReference type="EMBL" id="CP074133">
    <property type="protein sequence ID" value="QUX23443.1"/>
    <property type="molecule type" value="Genomic_DNA"/>
</dbReference>
<dbReference type="Proteomes" id="UP000676079">
    <property type="component" value="Chromosome"/>
</dbReference>
<evidence type="ECO:0000256" key="3">
    <source>
        <dbReference type="ARBA" id="ARBA00022729"/>
    </source>
</evidence>
<keyword evidence="1" id="KW-0134">Cell wall</keyword>
<keyword evidence="3" id="KW-0732">Signal</keyword>
<evidence type="ECO:0000313" key="8">
    <source>
        <dbReference type="EMBL" id="QUX23443.1"/>
    </source>
</evidence>
<feature type="region of interest" description="Disordered" evidence="5">
    <location>
        <begin position="1"/>
        <end position="21"/>
    </location>
</feature>
<evidence type="ECO:0000256" key="4">
    <source>
        <dbReference type="ARBA" id="ARBA00023088"/>
    </source>
</evidence>
<evidence type="ECO:0000313" key="9">
    <source>
        <dbReference type="Proteomes" id="UP000676079"/>
    </source>
</evidence>
<keyword evidence="6" id="KW-0812">Transmembrane</keyword>
<keyword evidence="9" id="KW-1185">Reference proteome</keyword>
<accession>A0ABX8BRR5</accession>
<sequence>MPEHPGPEAPGQPELPKTGASAAVPAVGGLLATLAGVAALILGRRRPGDETG</sequence>
<evidence type="ECO:0000256" key="6">
    <source>
        <dbReference type="SAM" id="Phobius"/>
    </source>
</evidence>
<evidence type="ECO:0000256" key="5">
    <source>
        <dbReference type="SAM" id="MobiDB-lite"/>
    </source>
</evidence>
<keyword evidence="6" id="KW-0472">Membrane</keyword>
<proteinExistence type="predicted"/>
<reference evidence="8 9" key="1">
    <citation type="submission" date="2021-05" db="EMBL/GenBank/DDBJ databases">
        <title>Direct Submission.</title>
        <authorList>
            <person name="Li K."/>
            <person name="Gao J."/>
        </authorList>
    </citation>
    <scope>NUCLEOTIDE SEQUENCE [LARGE SCALE GENOMIC DNA]</scope>
    <source>
        <strain evidence="8 9">Mg02</strain>
    </source>
</reference>
<dbReference type="InterPro" id="IPR019931">
    <property type="entry name" value="LPXTG_anchor"/>
</dbReference>